<evidence type="ECO:0000259" key="1">
    <source>
        <dbReference type="Pfam" id="PF18593"/>
    </source>
</evidence>
<name>A0ABW8DJ34_9PSED</name>
<organism evidence="2 3">
    <name type="scientific">Pseudomonas iridis</name>
    <dbReference type="NCBI Taxonomy" id="2710587"/>
    <lineage>
        <taxon>Bacteria</taxon>
        <taxon>Pseudomonadati</taxon>
        <taxon>Pseudomonadota</taxon>
        <taxon>Gammaproteobacteria</taxon>
        <taxon>Pseudomonadales</taxon>
        <taxon>Pseudomonadaceae</taxon>
        <taxon>Pseudomonas</taxon>
    </lineage>
</organism>
<dbReference type="RefSeq" id="WP_150595642.1">
    <property type="nucleotide sequence ID" value="NZ_JBIUVY010000008.1"/>
</dbReference>
<dbReference type="EMBL" id="JBIUVY010000008">
    <property type="protein sequence ID" value="MFJ2286327.1"/>
    <property type="molecule type" value="Genomic_DNA"/>
</dbReference>
<comment type="caution">
    <text evidence="2">The sequence shown here is derived from an EMBL/GenBank/DDBJ whole genome shotgun (WGS) entry which is preliminary data.</text>
</comment>
<dbReference type="CDD" id="cd20687">
    <property type="entry name" value="CdiI_Ykris-like"/>
    <property type="match status" value="1"/>
</dbReference>
<dbReference type="Pfam" id="PF18593">
    <property type="entry name" value="CdiI_2"/>
    <property type="match status" value="1"/>
</dbReference>
<keyword evidence="3" id="KW-1185">Reference proteome</keyword>
<protein>
    <submittedName>
        <fullName evidence="2">Contact-dependent growth inhibition system immunity protein</fullName>
    </submittedName>
</protein>
<sequence length="101" mass="11838">MTNDSFPELFQFLGAYFHQDWMCESDLADDIIMSFTTDSEAAIILDVAKEIAALLTLNLAEPDLRNFLLKEMGCYYCYWHEWPNGVEWLEHINLLLKKRSI</sequence>
<feature type="domain" description="CdiI immunity protein" evidence="1">
    <location>
        <begin position="6"/>
        <end position="93"/>
    </location>
</feature>
<dbReference type="Proteomes" id="UP001617296">
    <property type="component" value="Unassembled WGS sequence"/>
</dbReference>
<gene>
    <name evidence="2" type="ORF">ACIOUF_08185</name>
</gene>
<evidence type="ECO:0000313" key="2">
    <source>
        <dbReference type="EMBL" id="MFJ2286327.1"/>
    </source>
</evidence>
<proteinExistence type="predicted"/>
<reference evidence="2 3" key="1">
    <citation type="submission" date="2024-10" db="EMBL/GenBank/DDBJ databases">
        <title>The Natural Products Discovery Center: Release of the First 8490 Sequenced Strains for Exploring Actinobacteria Biosynthetic Diversity.</title>
        <authorList>
            <person name="Kalkreuter E."/>
            <person name="Kautsar S.A."/>
            <person name="Yang D."/>
            <person name="Bader C.D."/>
            <person name="Teijaro C.N."/>
            <person name="Fluegel L."/>
            <person name="Davis C.M."/>
            <person name="Simpson J.R."/>
            <person name="Lauterbach L."/>
            <person name="Steele A.D."/>
            <person name="Gui C."/>
            <person name="Meng S."/>
            <person name="Li G."/>
            <person name="Viehrig K."/>
            <person name="Ye F."/>
            <person name="Su P."/>
            <person name="Kiefer A.F."/>
            <person name="Nichols A."/>
            <person name="Cepeda A.J."/>
            <person name="Yan W."/>
            <person name="Fan B."/>
            <person name="Jiang Y."/>
            <person name="Adhikari A."/>
            <person name="Zheng C.-J."/>
            <person name="Schuster L."/>
            <person name="Cowan T.M."/>
            <person name="Smanski M.J."/>
            <person name="Chevrette M.G."/>
            <person name="De Carvalho L.P.S."/>
            <person name="Shen B."/>
        </authorList>
    </citation>
    <scope>NUCLEOTIDE SEQUENCE [LARGE SCALE GENOMIC DNA]</scope>
    <source>
        <strain evidence="2 3">NPDC087689</strain>
    </source>
</reference>
<dbReference type="InterPro" id="IPR041129">
    <property type="entry name" value="CdiI_2"/>
</dbReference>
<evidence type="ECO:0000313" key="3">
    <source>
        <dbReference type="Proteomes" id="UP001617296"/>
    </source>
</evidence>
<accession>A0ABW8DJ34</accession>